<dbReference type="AlphaFoldDB" id="A0AA40ZV55"/>
<dbReference type="PANTHER" id="PTHR33295">
    <property type="entry name" value="ATPASE"/>
    <property type="match status" value="1"/>
</dbReference>
<dbReference type="InterPro" id="IPR027417">
    <property type="entry name" value="P-loop_NTPase"/>
</dbReference>
<organism evidence="3 4">
    <name type="scientific">Caecibacteroides pullorum</name>
    <dbReference type="NCBI Taxonomy" id="2725562"/>
    <lineage>
        <taxon>Bacteria</taxon>
        <taxon>Pseudomonadati</taxon>
        <taxon>Bacteroidota</taxon>
        <taxon>Bacteroidia</taxon>
        <taxon>Bacteroidales</taxon>
        <taxon>Bacteroidaceae</taxon>
        <taxon>Caecibacteroides</taxon>
    </lineage>
</organism>
<evidence type="ECO:0000313" key="4">
    <source>
        <dbReference type="Proteomes" id="UP000698924"/>
    </source>
</evidence>
<dbReference type="InterPro" id="IPR041682">
    <property type="entry name" value="AAA_14"/>
</dbReference>
<feature type="domain" description="AAA" evidence="1">
    <location>
        <begin position="18"/>
        <end position="152"/>
    </location>
</feature>
<keyword evidence="3" id="KW-0067">ATP-binding</keyword>
<dbReference type="SUPFAM" id="SSF52540">
    <property type="entry name" value="P-loop containing nucleoside triphosphate hydrolases"/>
    <property type="match status" value="1"/>
</dbReference>
<keyword evidence="3" id="KW-0547">Nucleotide-binding</keyword>
<dbReference type="Pfam" id="PF13635">
    <property type="entry name" value="DUF4143"/>
    <property type="match status" value="1"/>
</dbReference>
<proteinExistence type="predicted"/>
<evidence type="ECO:0000313" key="3">
    <source>
        <dbReference type="EMBL" id="MBM6858309.1"/>
    </source>
</evidence>
<feature type="domain" description="DUF4143" evidence="2">
    <location>
        <begin position="221"/>
        <end position="382"/>
    </location>
</feature>
<sequence>MHRNIIEQLKVWKNKKGRKPLVLAGARQVGKTYILKHFGEQEFANVAYINCDNNELARNLFSEDYDMRRILLAIGAITGQSIEAGKTLIILDEIQEAPRGLSVLKYFYENAPQYHVAVAGSLLGIAMHRGESFPVGKVDVLHIYPMTFDEFLLAKGKKQMVDILRAKDWATVKLLKNEYVKSLREYYFVGGMPEAVAEFVSSNDARKVRTVQNNILFTYRQDMSKHVSASEANRIGMVWQSMPSQLVKENKKFIYGVVRPGARAKDFEAAIQWLLDAGLVYKAERISQPKIPLKFYADISAFKLFLLDCGLLGAMSETPAERLLIADNGMEEAKGAFTENYVMSQLTATCESSVFYYSNDAKLEIDFIIQHGSDIVPIEVKAEENLRSKSLACFVAANKGLHGLRFSMSDYRNQDWMTNVPLYAASILFRDN</sequence>
<gene>
    <name evidence="3" type="ORF">H6D15_11990</name>
</gene>
<dbReference type="EMBL" id="JACJMO010000022">
    <property type="protein sequence ID" value="MBM6858309.1"/>
    <property type="molecule type" value="Genomic_DNA"/>
</dbReference>
<evidence type="ECO:0000259" key="1">
    <source>
        <dbReference type="Pfam" id="PF13173"/>
    </source>
</evidence>
<dbReference type="PANTHER" id="PTHR33295:SF7">
    <property type="entry name" value="ATPASE"/>
    <property type="match status" value="1"/>
</dbReference>
<dbReference type="GO" id="GO:0005524">
    <property type="term" value="F:ATP binding"/>
    <property type="evidence" value="ECO:0007669"/>
    <property type="project" value="UniProtKB-KW"/>
</dbReference>
<accession>A0AA40ZV55</accession>
<dbReference type="RefSeq" id="WP_204969979.1">
    <property type="nucleotide sequence ID" value="NZ_JAAZTS010000007.1"/>
</dbReference>
<name>A0AA40ZV55_9BACT</name>
<comment type="caution">
    <text evidence="3">The sequence shown here is derived from an EMBL/GenBank/DDBJ whole genome shotgun (WGS) entry which is preliminary data.</text>
</comment>
<dbReference type="InterPro" id="IPR025420">
    <property type="entry name" value="DUF4143"/>
</dbReference>
<dbReference type="Gene3D" id="3.40.50.300">
    <property type="entry name" value="P-loop containing nucleotide triphosphate hydrolases"/>
    <property type="match status" value="1"/>
</dbReference>
<reference evidence="3 4" key="1">
    <citation type="journal article" date="2021" name="Sci. Rep.">
        <title>The distribution of antibiotic resistance genes in chicken gut microbiota commensals.</title>
        <authorList>
            <person name="Juricova H."/>
            <person name="Matiasovicova J."/>
            <person name="Kubasova T."/>
            <person name="Cejkova D."/>
            <person name="Rychlik I."/>
        </authorList>
    </citation>
    <scope>NUCLEOTIDE SEQUENCE [LARGE SCALE GENOMIC DNA]</scope>
    <source>
        <strain evidence="3 4">An421</strain>
    </source>
</reference>
<keyword evidence="4" id="KW-1185">Reference proteome</keyword>
<dbReference type="Proteomes" id="UP000698924">
    <property type="component" value="Unassembled WGS sequence"/>
</dbReference>
<dbReference type="Pfam" id="PF13173">
    <property type="entry name" value="AAA_14"/>
    <property type="match status" value="1"/>
</dbReference>
<evidence type="ECO:0000259" key="2">
    <source>
        <dbReference type="Pfam" id="PF13635"/>
    </source>
</evidence>
<protein>
    <submittedName>
        <fullName evidence="3">ATP-binding protein</fullName>
    </submittedName>
</protein>